<evidence type="ECO:0000313" key="2">
    <source>
        <dbReference type="EMBL" id="KTB38856.1"/>
    </source>
</evidence>
<organism evidence="2 3">
    <name type="scientific">Moniliophthora roreri</name>
    <name type="common">Frosty pod rot fungus</name>
    <name type="synonym">Monilia roreri</name>
    <dbReference type="NCBI Taxonomy" id="221103"/>
    <lineage>
        <taxon>Eukaryota</taxon>
        <taxon>Fungi</taxon>
        <taxon>Dikarya</taxon>
        <taxon>Basidiomycota</taxon>
        <taxon>Agaricomycotina</taxon>
        <taxon>Agaricomycetes</taxon>
        <taxon>Agaricomycetidae</taxon>
        <taxon>Agaricales</taxon>
        <taxon>Marasmiineae</taxon>
        <taxon>Marasmiaceae</taxon>
        <taxon>Moniliophthora</taxon>
    </lineage>
</organism>
<protein>
    <submittedName>
        <fullName evidence="2">Uncharacterized protein</fullName>
    </submittedName>
</protein>
<gene>
    <name evidence="2" type="ORF">WG66_8559</name>
</gene>
<proteinExistence type="predicted"/>
<evidence type="ECO:0000256" key="1">
    <source>
        <dbReference type="SAM" id="MobiDB-lite"/>
    </source>
</evidence>
<reference evidence="2 3" key="1">
    <citation type="submission" date="2015-12" db="EMBL/GenBank/DDBJ databases">
        <title>Draft genome sequence of Moniliophthora roreri, the causal agent of frosty pod rot of cacao.</title>
        <authorList>
            <person name="Aime M.C."/>
            <person name="Diaz-Valderrama J.R."/>
            <person name="Kijpornyongpan T."/>
            <person name="Phillips-Mora W."/>
        </authorList>
    </citation>
    <scope>NUCLEOTIDE SEQUENCE [LARGE SCALE GENOMIC DNA]</scope>
    <source>
        <strain evidence="2 3">MCA 2952</strain>
    </source>
</reference>
<evidence type="ECO:0000313" key="3">
    <source>
        <dbReference type="Proteomes" id="UP000054988"/>
    </source>
</evidence>
<dbReference type="AlphaFoldDB" id="A0A0W0FRR0"/>
<accession>A0A0W0FRR0</accession>
<name>A0A0W0FRR0_MONRR</name>
<comment type="caution">
    <text evidence="2">The sequence shown here is derived from an EMBL/GenBank/DDBJ whole genome shotgun (WGS) entry which is preliminary data.</text>
</comment>
<feature type="region of interest" description="Disordered" evidence="1">
    <location>
        <begin position="142"/>
        <end position="180"/>
    </location>
</feature>
<dbReference type="EMBL" id="LATX01001725">
    <property type="protein sequence ID" value="KTB38856.1"/>
    <property type="molecule type" value="Genomic_DNA"/>
</dbReference>
<dbReference type="Proteomes" id="UP000054988">
    <property type="component" value="Unassembled WGS sequence"/>
</dbReference>
<sequence>MSFTTSQIYNFQALFGGIEVPERDEIDEIIELYVDFEGGDSDSLVREHCGGGFEVGGFEEMERILEAFVVTNEISMTHSSQGYVVDIEHTSPNIPINNTTDSTPANLDMITEPLRPKNLNVDIANVRQLLNVPSIKINFKSKSQKENQKVKAQAQHSTSILNERHLPPPSLYKTLSTRRW</sequence>